<dbReference type="Proteomes" id="UP000251314">
    <property type="component" value="Unassembled WGS sequence"/>
</dbReference>
<evidence type="ECO:0000313" key="5">
    <source>
        <dbReference type="EMBL" id="KAG6968031.1"/>
    </source>
</evidence>
<dbReference type="EMBL" id="MJFZ01000173">
    <property type="protein sequence ID" value="RAW35311.1"/>
    <property type="molecule type" value="Genomic_DNA"/>
</dbReference>
<dbReference type="EMBL" id="JAENGZ010000129">
    <property type="protein sequence ID" value="KAG6968031.1"/>
    <property type="molecule type" value="Genomic_DNA"/>
</dbReference>
<reference evidence="6 7" key="1">
    <citation type="submission" date="2018-01" db="EMBL/GenBank/DDBJ databases">
        <title>Draft genome of the strawberry crown rot pathogen Phytophthora cactorum.</title>
        <authorList>
            <person name="Armitage A.D."/>
            <person name="Lysoe E."/>
            <person name="Nellist C.F."/>
            <person name="Harrison R.J."/>
            <person name="Brurberg M.B."/>
        </authorList>
    </citation>
    <scope>NUCLEOTIDE SEQUENCE [LARGE SCALE GENOMIC DNA]</scope>
    <source>
        <strain evidence="6 7">10300</strain>
    </source>
</reference>
<reference evidence="5" key="3">
    <citation type="submission" date="2021-01" db="EMBL/GenBank/DDBJ databases">
        <title>Phytophthora aleatoria, a newly-described species from Pinus radiata is distinct from Phytophthora cactorum isolates based on comparative genomics.</title>
        <authorList>
            <person name="Mcdougal R."/>
            <person name="Panda P."/>
            <person name="Williams N."/>
            <person name="Studholme D.J."/>
        </authorList>
    </citation>
    <scope>NUCLEOTIDE SEQUENCE</scope>
    <source>
        <strain evidence="5">NZFS 3830</strain>
    </source>
</reference>
<evidence type="ECO:0000313" key="7">
    <source>
        <dbReference type="Proteomes" id="UP000251314"/>
    </source>
</evidence>
<comment type="caution">
    <text evidence="6">The sequence shown here is derived from an EMBL/GenBank/DDBJ whole genome shotgun (WGS) entry which is preliminary data.</text>
</comment>
<dbReference type="OrthoDB" id="95564at2759"/>
<dbReference type="VEuPathDB" id="FungiDB:PC110_g8393"/>
<dbReference type="Proteomes" id="UP000688947">
    <property type="component" value="Unassembled WGS sequence"/>
</dbReference>
<dbReference type="Proteomes" id="UP000735874">
    <property type="component" value="Unassembled WGS sequence"/>
</dbReference>
<name>A0A329SFF5_9STRA</name>
<dbReference type="EMBL" id="RCMV01000092">
    <property type="protein sequence ID" value="KAG3225139.1"/>
    <property type="molecule type" value="Genomic_DNA"/>
</dbReference>
<dbReference type="Proteomes" id="UP000697107">
    <property type="component" value="Unassembled WGS sequence"/>
</dbReference>
<dbReference type="AlphaFoldDB" id="A0A329SFF5"/>
<sequence length="93" mass="10574">MPSSNVADEQDQRGRTSSMLLWSRITELEDFQQKLGKMEDLLIELAQLHHDIAARVREDMNVVVETATEGTELRKNVDVSFSMVLGKVIRGKM</sequence>
<evidence type="ECO:0000313" key="4">
    <source>
        <dbReference type="EMBL" id="KAG3225139.1"/>
    </source>
</evidence>
<evidence type="ECO:0000313" key="1">
    <source>
        <dbReference type="EMBL" id="KAG2863952.1"/>
    </source>
</evidence>
<evidence type="ECO:0000313" key="3">
    <source>
        <dbReference type="EMBL" id="KAG2992678.1"/>
    </source>
</evidence>
<protein>
    <submittedName>
        <fullName evidence="6">Uncharacterized protein</fullName>
    </submittedName>
</protein>
<dbReference type="EMBL" id="RCMI01000109">
    <property type="protein sequence ID" value="KAG2933978.1"/>
    <property type="molecule type" value="Genomic_DNA"/>
</dbReference>
<accession>A0A329SFF5</accession>
<dbReference type="EMBL" id="RCML01000083">
    <property type="protein sequence ID" value="KAG2992678.1"/>
    <property type="molecule type" value="Genomic_DNA"/>
</dbReference>
<dbReference type="EMBL" id="RCMG01000092">
    <property type="protein sequence ID" value="KAG2863952.1"/>
    <property type="molecule type" value="Genomic_DNA"/>
</dbReference>
<dbReference type="Proteomes" id="UP000774804">
    <property type="component" value="Unassembled WGS sequence"/>
</dbReference>
<evidence type="ECO:0000313" key="2">
    <source>
        <dbReference type="EMBL" id="KAG2933978.1"/>
    </source>
</evidence>
<proteinExistence type="predicted"/>
<gene>
    <name evidence="5" type="ORF">JG687_00003963</name>
    <name evidence="6" type="ORF">PC110_g8393</name>
    <name evidence="1" type="ORF">PC113_g5019</name>
    <name evidence="2" type="ORF">PC115_g5300</name>
    <name evidence="3" type="ORF">PC118_g4431</name>
    <name evidence="4" type="ORF">PC129_g4231</name>
</gene>
<organism evidence="6 7">
    <name type="scientific">Phytophthora cactorum</name>
    <dbReference type="NCBI Taxonomy" id="29920"/>
    <lineage>
        <taxon>Eukaryota</taxon>
        <taxon>Sar</taxon>
        <taxon>Stramenopiles</taxon>
        <taxon>Oomycota</taxon>
        <taxon>Peronosporomycetes</taxon>
        <taxon>Peronosporales</taxon>
        <taxon>Peronosporaceae</taxon>
        <taxon>Phytophthora</taxon>
    </lineage>
</organism>
<reference evidence="1" key="2">
    <citation type="submission" date="2018-10" db="EMBL/GenBank/DDBJ databases">
        <title>Effector identification in a new, highly contiguous assembly of the strawberry crown rot pathogen Phytophthora cactorum.</title>
        <authorList>
            <person name="Armitage A.D."/>
            <person name="Nellist C.F."/>
            <person name="Bates H."/>
            <person name="Vickerstaff R.J."/>
            <person name="Harrison R.J."/>
        </authorList>
    </citation>
    <scope>NUCLEOTIDE SEQUENCE</scope>
    <source>
        <strain evidence="1">15-7</strain>
        <strain evidence="2">4032</strain>
        <strain evidence="3">P415</strain>
        <strain evidence="4">P421</strain>
    </source>
</reference>
<keyword evidence="7" id="KW-1185">Reference proteome</keyword>
<dbReference type="Proteomes" id="UP000760860">
    <property type="component" value="Unassembled WGS sequence"/>
</dbReference>
<evidence type="ECO:0000313" key="6">
    <source>
        <dbReference type="EMBL" id="RAW35311.1"/>
    </source>
</evidence>